<accession>A0AAV7LSZ9</accession>
<evidence type="ECO:0000256" key="1">
    <source>
        <dbReference type="SAM" id="Coils"/>
    </source>
</evidence>
<keyword evidence="3" id="KW-1185">Reference proteome</keyword>
<evidence type="ECO:0000313" key="3">
    <source>
        <dbReference type="Proteomes" id="UP001066276"/>
    </source>
</evidence>
<reference evidence="2" key="1">
    <citation type="journal article" date="2022" name="bioRxiv">
        <title>Sequencing and chromosome-scale assembly of the giantPleurodeles waltlgenome.</title>
        <authorList>
            <person name="Brown T."/>
            <person name="Elewa A."/>
            <person name="Iarovenko S."/>
            <person name="Subramanian E."/>
            <person name="Araus A.J."/>
            <person name="Petzold A."/>
            <person name="Susuki M."/>
            <person name="Suzuki K.-i.T."/>
            <person name="Hayashi T."/>
            <person name="Toyoda A."/>
            <person name="Oliveira C."/>
            <person name="Osipova E."/>
            <person name="Leigh N.D."/>
            <person name="Simon A."/>
            <person name="Yun M.H."/>
        </authorList>
    </citation>
    <scope>NUCLEOTIDE SEQUENCE</scope>
    <source>
        <strain evidence="2">20211129_DDA</strain>
        <tissue evidence="2">Liver</tissue>
    </source>
</reference>
<organism evidence="2 3">
    <name type="scientific">Pleurodeles waltl</name>
    <name type="common">Iberian ribbed newt</name>
    <dbReference type="NCBI Taxonomy" id="8319"/>
    <lineage>
        <taxon>Eukaryota</taxon>
        <taxon>Metazoa</taxon>
        <taxon>Chordata</taxon>
        <taxon>Craniata</taxon>
        <taxon>Vertebrata</taxon>
        <taxon>Euteleostomi</taxon>
        <taxon>Amphibia</taxon>
        <taxon>Batrachia</taxon>
        <taxon>Caudata</taxon>
        <taxon>Salamandroidea</taxon>
        <taxon>Salamandridae</taxon>
        <taxon>Pleurodelinae</taxon>
        <taxon>Pleurodeles</taxon>
    </lineage>
</organism>
<gene>
    <name evidence="2" type="ORF">NDU88_006584</name>
</gene>
<sequence>MGRTKTNKPGEASSGAQDKVALGERRNFLEASLAATLTEYTQRFNDILNAVLDIKTTLEHKIDALRINMGHLREDHKKLKERIEAAETTVSNMRLLVADATSHIKALQKEVIQLRQHVDQEGRS</sequence>
<proteinExistence type="predicted"/>
<keyword evidence="1" id="KW-0175">Coiled coil</keyword>
<protein>
    <submittedName>
        <fullName evidence="2">Uncharacterized protein</fullName>
    </submittedName>
</protein>
<name>A0AAV7LSZ9_PLEWA</name>
<dbReference type="EMBL" id="JANPWB010000015">
    <property type="protein sequence ID" value="KAJ1093484.1"/>
    <property type="molecule type" value="Genomic_DNA"/>
</dbReference>
<evidence type="ECO:0000313" key="2">
    <source>
        <dbReference type="EMBL" id="KAJ1093484.1"/>
    </source>
</evidence>
<comment type="caution">
    <text evidence="2">The sequence shown here is derived from an EMBL/GenBank/DDBJ whole genome shotgun (WGS) entry which is preliminary data.</text>
</comment>
<dbReference type="Proteomes" id="UP001066276">
    <property type="component" value="Chromosome 11"/>
</dbReference>
<feature type="coiled-coil region" evidence="1">
    <location>
        <begin position="62"/>
        <end position="117"/>
    </location>
</feature>
<dbReference type="AlphaFoldDB" id="A0AAV7LSZ9"/>